<organism evidence="1 2">
    <name type="scientific">Puccinia triticina</name>
    <dbReference type="NCBI Taxonomy" id="208348"/>
    <lineage>
        <taxon>Eukaryota</taxon>
        <taxon>Fungi</taxon>
        <taxon>Dikarya</taxon>
        <taxon>Basidiomycota</taxon>
        <taxon>Pucciniomycotina</taxon>
        <taxon>Pucciniomycetes</taxon>
        <taxon>Pucciniales</taxon>
        <taxon>Pucciniaceae</taxon>
        <taxon>Puccinia</taxon>
    </lineage>
</organism>
<dbReference type="EMBL" id="CP110427">
    <property type="protein sequence ID" value="WAQ86899.1"/>
    <property type="molecule type" value="Genomic_DNA"/>
</dbReference>
<proteinExistence type="predicted"/>
<name>A0ABY7CP00_9BASI</name>
<evidence type="ECO:0000313" key="2">
    <source>
        <dbReference type="Proteomes" id="UP001164743"/>
    </source>
</evidence>
<gene>
    <name evidence="1" type="ORF">PtA15_7A628</name>
</gene>
<evidence type="ECO:0000313" key="1">
    <source>
        <dbReference type="EMBL" id="WAQ86899.1"/>
    </source>
</evidence>
<dbReference type="GeneID" id="77812149"/>
<sequence>MAALIVLRNVNITNACQTQLGRLSTSKLWMHNHGFVGQDKSVEFTEPTSVCKTSNWLCCYHWIWAGGY</sequence>
<protein>
    <submittedName>
        <fullName evidence="1">Uncharacterized protein</fullName>
    </submittedName>
</protein>
<keyword evidence="2" id="KW-1185">Reference proteome</keyword>
<dbReference type="RefSeq" id="XP_053022454.1">
    <property type="nucleotide sequence ID" value="XM_053171254.1"/>
</dbReference>
<accession>A0ABY7CP00</accession>
<dbReference type="Proteomes" id="UP001164743">
    <property type="component" value="Chromosome 7A"/>
</dbReference>
<reference evidence="1" key="1">
    <citation type="submission" date="2022-10" db="EMBL/GenBank/DDBJ databases">
        <title>Puccinia triticina Genome sequencing and assembly.</title>
        <authorList>
            <person name="Li C."/>
        </authorList>
    </citation>
    <scope>NUCLEOTIDE SEQUENCE</scope>
    <source>
        <strain evidence="1">Pt15</strain>
    </source>
</reference>